<proteinExistence type="predicted"/>
<protein>
    <submittedName>
        <fullName evidence="1">Uncharacterized protein</fullName>
    </submittedName>
</protein>
<evidence type="ECO:0000313" key="1">
    <source>
        <dbReference type="EMBL" id="KAH7909523.1"/>
    </source>
</evidence>
<organism evidence="1 2">
    <name type="scientific">Hygrophoropsis aurantiaca</name>
    <dbReference type="NCBI Taxonomy" id="72124"/>
    <lineage>
        <taxon>Eukaryota</taxon>
        <taxon>Fungi</taxon>
        <taxon>Dikarya</taxon>
        <taxon>Basidiomycota</taxon>
        <taxon>Agaricomycotina</taxon>
        <taxon>Agaricomycetes</taxon>
        <taxon>Agaricomycetidae</taxon>
        <taxon>Boletales</taxon>
        <taxon>Coniophorineae</taxon>
        <taxon>Hygrophoropsidaceae</taxon>
        <taxon>Hygrophoropsis</taxon>
    </lineage>
</organism>
<name>A0ACB8AA23_9AGAM</name>
<evidence type="ECO:0000313" key="2">
    <source>
        <dbReference type="Proteomes" id="UP000790377"/>
    </source>
</evidence>
<comment type="caution">
    <text evidence="1">The sequence shown here is derived from an EMBL/GenBank/DDBJ whole genome shotgun (WGS) entry which is preliminary data.</text>
</comment>
<dbReference type="EMBL" id="MU267755">
    <property type="protein sequence ID" value="KAH7909523.1"/>
    <property type="molecule type" value="Genomic_DNA"/>
</dbReference>
<dbReference type="Proteomes" id="UP000790377">
    <property type="component" value="Unassembled WGS sequence"/>
</dbReference>
<accession>A0ACB8AA23</accession>
<keyword evidence="2" id="KW-1185">Reference proteome</keyword>
<sequence length="356" mass="40222">MPESICDVVELVRVVSEQRCVEAEDEFEKARMNSSERQKMQLSAYDDDEKIESSFIIRRTPDQKYTLLLWRDSEREVVLDVQGFISQSMLPPLTNRHSNWTNPLSLKQNATLVGTTAKFSSACAALERLYRHFEQSFGKDQLKKWALPSVGSLDSAMPAITSATRFVSPTSDLNLWPSALPLLTEAMDADGVVKTWVGEGRMAFTDDNFVRYTELQFDKGHLHRTSTDPSYFRAGHLVEMGLSVRAVENRSHGPVQHSFLVHLDSLFLHNRLASKILSDNAALRTSLASHQASVAPKTAQSMPKKRRVEEGDMYDFQNVTVTNKLSHLSISSVDDTKEQNTHVPNHLLEDRRSDLD</sequence>
<gene>
    <name evidence="1" type="ORF">BJ138DRAFT_1197773</name>
</gene>
<reference evidence="1" key="1">
    <citation type="journal article" date="2021" name="New Phytol.">
        <title>Evolutionary innovations through gain and loss of genes in the ectomycorrhizal Boletales.</title>
        <authorList>
            <person name="Wu G."/>
            <person name="Miyauchi S."/>
            <person name="Morin E."/>
            <person name="Kuo A."/>
            <person name="Drula E."/>
            <person name="Varga T."/>
            <person name="Kohler A."/>
            <person name="Feng B."/>
            <person name="Cao Y."/>
            <person name="Lipzen A."/>
            <person name="Daum C."/>
            <person name="Hundley H."/>
            <person name="Pangilinan J."/>
            <person name="Johnson J."/>
            <person name="Barry K."/>
            <person name="LaButti K."/>
            <person name="Ng V."/>
            <person name="Ahrendt S."/>
            <person name="Min B."/>
            <person name="Choi I.G."/>
            <person name="Park H."/>
            <person name="Plett J.M."/>
            <person name="Magnuson J."/>
            <person name="Spatafora J.W."/>
            <person name="Nagy L.G."/>
            <person name="Henrissat B."/>
            <person name="Grigoriev I.V."/>
            <person name="Yang Z.L."/>
            <person name="Xu J."/>
            <person name="Martin F.M."/>
        </authorList>
    </citation>
    <scope>NUCLEOTIDE SEQUENCE</scope>
    <source>
        <strain evidence="1">ATCC 28755</strain>
    </source>
</reference>